<comment type="caution">
    <text evidence="9">The sequence shown here is derived from an EMBL/GenBank/DDBJ whole genome shotgun (WGS) entry which is preliminary data.</text>
</comment>
<dbReference type="InterPro" id="IPR037066">
    <property type="entry name" value="Plug_dom_sf"/>
</dbReference>
<dbReference type="GO" id="GO:0009279">
    <property type="term" value="C:cell outer membrane"/>
    <property type="evidence" value="ECO:0007669"/>
    <property type="project" value="UniProtKB-SubCell"/>
</dbReference>
<keyword evidence="2 7" id="KW-0813">Transport</keyword>
<evidence type="ECO:0000313" key="10">
    <source>
        <dbReference type="Proteomes" id="UP000245647"/>
    </source>
</evidence>
<evidence type="ECO:0000256" key="3">
    <source>
        <dbReference type="ARBA" id="ARBA00022452"/>
    </source>
</evidence>
<comment type="subcellular location">
    <subcellularLocation>
        <location evidence="1 7">Cell outer membrane</location>
        <topology evidence="1 7">Multi-pass membrane protein</topology>
    </subcellularLocation>
</comment>
<evidence type="ECO:0000256" key="7">
    <source>
        <dbReference type="PROSITE-ProRule" id="PRU01360"/>
    </source>
</evidence>
<dbReference type="NCBIfam" id="TIGR04057">
    <property type="entry name" value="SusC_RagA_signa"/>
    <property type="match status" value="1"/>
</dbReference>
<evidence type="ECO:0000256" key="6">
    <source>
        <dbReference type="ARBA" id="ARBA00023237"/>
    </source>
</evidence>
<dbReference type="SUPFAM" id="SSF56935">
    <property type="entry name" value="Porins"/>
    <property type="match status" value="1"/>
</dbReference>
<dbReference type="InterPro" id="IPR012910">
    <property type="entry name" value="Plug_dom"/>
</dbReference>
<dbReference type="FunFam" id="2.170.130.10:FF:000003">
    <property type="entry name" value="SusC/RagA family TonB-linked outer membrane protein"/>
    <property type="match status" value="1"/>
</dbReference>
<evidence type="ECO:0000313" key="9">
    <source>
        <dbReference type="EMBL" id="PWG81765.1"/>
    </source>
</evidence>
<dbReference type="NCBIfam" id="TIGR04056">
    <property type="entry name" value="OMP_RagA_SusC"/>
    <property type="match status" value="1"/>
</dbReference>
<protein>
    <recommendedName>
        <fullName evidence="8">TonB-dependent receptor plug domain-containing protein</fullName>
    </recommendedName>
</protein>
<keyword evidence="3 7" id="KW-1134">Transmembrane beta strand</keyword>
<dbReference type="EMBL" id="QEAS01000003">
    <property type="protein sequence ID" value="PWG81765.1"/>
    <property type="molecule type" value="Genomic_DNA"/>
</dbReference>
<sequence>MTGLFTQTKRYALLMTLLFSFLASITAIGQTKLVKGRVTDAGGEALPGVSVLVKGAKTGTTTDNQGRFSLNVSGGATLVFTFIGFQTAEIKVQAAAELNVVLKEVSSQLNEVVVVGYGTQKKVNLTGSVSVVGGEEMAKRPVASASMALQGIAPGVTVTQASGLPGSDQGTIRIRGIGSFRAGQDPLVLIDNIEMSLDAIDPNNIETISVLKDAAAAAIYGSRAANGVVLITTKRGKKDATTVQYTSYLAKQEAGNFPNKVTAVEHMQYLNMARQNIGQAAGFSESLINDYINLGADNFERFDTDWIDQVLSNNGVMQNHNLSLSAGTDKIKMYASGSFLDQNGITENTKMKRYDLRFNTDVALAKNLQASMDLTLNKQDRNWPGGASPNFIISQAIGLPANQPGVFNSGEYGEGWANRNPIALARSSGFDNRVTNTRVIAGSLKYTPVKGLELLATYNSNSFNLRNRKLIKQYQVYTADVVNNALVPSVLYPANNSLSDVITENTRDMFRTQATYTRSFGKHNVSLLGGFSTENLKISGIGGSTVINLDPGKPYLTNGDMSQVGLLGEENRFKMASVYSRINYNYDEKYLIEANGRWDATSRFLQDNWWGLFPSVSAGYRISQEGFWESIKPVVNEAKIRASYGSLGNQNIQDDSGVPLYYPAYSAYGTNYPYYFNNEINNGYAVSQAAYAGIKWETSTQFDIGIDLGFLKNRLSVTADYYRRDIKDMLQNIPIPSYVGLSAPYINAGSMRNTGWELTAGWKDNINDFRYQVQLTLSDVKNKAIDLNGQEYLSGLLISREGYPLNSYYGYVADGLYQTDQEVTSGPSRWNSVTKAGDIRYKDISGPNGQPDGVIDNYDRAILGNSFPRYEYSANFTAQWKGFDLTAFFQGVGKKDNYLSGTGSQAFFSGQFQGTMFDYMKDFWTPENPGASYPRLTINNTSHNYDNSSYWIRSGAYLRLKNLVVGYTLPKSITSRAKIGLVRFYVSGQNLFTWDSFYPGFDPEINNSNGEFYPIMKTYTFGLNVNF</sequence>
<dbReference type="Proteomes" id="UP000245647">
    <property type="component" value="Unassembled WGS sequence"/>
</dbReference>
<dbReference type="InterPro" id="IPR008969">
    <property type="entry name" value="CarboxyPept-like_regulatory"/>
</dbReference>
<keyword evidence="10" id="KW-1185">Reference proteome</keyword>
<dbReference type="InterPro" id="IPR023997">
    <property type="entry name" value="TonB-dep_OMP_SusC/RagA_CS"/>
</dbReference>
<dbReference type="InterPro" id="IPR023996">
    <property type="entry name" value="TonB-dep_OMP_SusC/RagA"/>
</dbReference>
<dbReference type="Pfam" id="PF07715">
    <property type="entry name" value="Plug"/>
    <property type="match status" value="1"/>
</dbReference>
<dbReference type="InterPro" id="IPR036942">
    <property type="entry name" value="Beta-barrel_TonB_sf"/>
</dbReference>
<comment type="similarity">
    <text evidence="7">Belongs to the TonB-dependent receptor family.</text>
</comment>
<evidence type="ECO:0000256" key="4">
    <source>
        <dbReference type="ARBA" id="ARBA00022692"/>
    </source>
</evidence>
<dbReference type="PROSITE" id="PS52016">
    <property type="entry name" value="TONB_DEPENDENT_REC_3"/>
    <property type="match status" value="1"/>
</dbReference>
<organism evidence="9 10">
    <name type="scientific">Pararcticibacter amylolyticus</name>
    <dbReference type="NCBI Taxonomy" id="2173175"/>
    <lineage>
        <taxon>Bacteria</taxon>
        <taxon>Pseudomonadati</taxon>
        <taxon>Bacteroidota</taxon>
        <taxon>Sphingobacteriia</taxon>
        <taxon>Sphingobacteriales</taxon>
        <taxon>Sphingobacteriaceae</taxon>
        <taxon>Pararcticibacter</taxon>
    </lineage>
</organism>
<dbReference type="OrthoDB" id="899266at2"/>
<dbReference type="Gene3D" id="2.170.130.10">
    <property type="entry name" value="TonB-dependent receptor, plug domain"/>
    <property type="match status" value="1"/>
</dbReference>
<dbReference type="Gene3D" id="2.40.170.20">
    <property type="entry name" value="TonB-dependent receptor, beta-barrel domain"/>
    <property type="match status" value="1"/>
</dbReference>
<evidence type="ECO:0000256" key="1">
    <source>
        <dbReference type="ARBA" id="ARBA00004571"/>
    </source>
</evidence>
<dbReference type="SUPFAM" id="SSF49464">
    <property type="entry name" value="Carboxypeptidase regulatory domain-like"/>
    <property type="match status" value="1"/>
</dbReference>
<reference evidence="9 10" key="1">
    <citation type="submission" date="2018-04" db="EMBL/GenBank/DDBJ databases">
        <title>Pedobacter chongqingensis sp. nov., isolated from a rottenly hemp rope.</title>
        <authorList>
            <person name="Cai Y."/>
        </authorList>
    </citation>
    <scope>NUCLEOTIDE SEQUENCE [LARGE SCALE GENOMIC DNA]</scope>
    <source>
        <strain evidence="9 10">FJ4-8</strain>
    </source>
</reference>
<dbReference type="RefSeq" id="WP_109414710.1">
    <property type="nucleotide sequence ID" value="NZ_QEAS01000003.1"/>
</dbReference>
<keyword evidence="6 7" id="KW-0998">Cell outer membrane</keyword>
<evidence type="ECO:0000256" key="5">
    <source>
        <dbReference type="ARBA" id="ARBA00023136"/>
    </source>
</evidence>
<dbReference type="Gene3D" id="2.60.40.1120">
    <property type="entry name" value="Carboxypeptidase-like, regulatory domain"/>
    <property type="match status" value="1"/>
</dbReference>
<keyword evidence="4 7" id="KW-0812">Transmembrane</keyword>
<keyword evidence="5 7" id="KW-0472">Membrane</keyword>
<gene>
    <name evidence="9" type="ORF">DDR33_05225</name>
</gene>
<evidence type="ECO:0000256" key="2">
    <source>
        <dbReference type="ARBA" id="ARBA00022448"/>
    </source>
</evidence>
<name>A0A2U2PK34_9SPHI</name>
<accession>A0A2U2PK34</accession>
<dbReference type="Pfam" id="PF13715">
    <property type="entry name" value="CarbopepD_reg_2"/>
    <property type="match status" value="1"/>
</dbReference>
<evidence type="ECO:0000259" key="8">
    <source>
        <dbReference type="Pfam" id="PF07715"/>
    </source>
</evidence>
<dbReference type="AlphaFoldDB" id="A0A2U2PK34"/>
<feature type="domain" description="TonB-dependent receptor plug" evidence="8">
    <location>
        <begin position="122"/>
        <end position="228"/>
    </location>
</feature>
<proteinExistence type="inferred from homology"/>
<dbReference type="InterPro" id="IPR039426">
    <property type="entry name" value="TonB-dep_rcpt-like"/>
</dbReference>